<dbReference type="Gene3D" id="2.30.39.10">
    <property type="entry name" value="Alpha-1-antitrypsin, domain 1"/>
    <property type="match status" value="1"/>
</dbReference>
<dbReference type="PANTHER" id="PTHR11461">
    <property type="entry name" value="SERINE PROTEASE INHIBITOR, SERPIN"/>
    <property type="match status" value="1"/>
</dbReference>
<dbReference type="SMART" id="SM00093">
    <property type="entry name" value="SERPIN"/>
    <property type="match status" value="1"/>
</dbReference>
<evidence type="ECO:0000256" key="1">
    <source>
        <dbReference type="ARBA" id="ARBA00022690"/>
    </source>
</evidence>
<evidence type="ECO:0000313" key="6">
    <source>
        <dbReference type="EMBL" id="KAK8741743.1"/>
    </source>
</evidence>
<dbReference type="InterPro" id="IPR042178">
    <property type="entry name" value="Serpin_sf_1"/>
</dbReference>
<evidence type="ECO:0000256" key="4">
    <source>
        <dbReference type="SAM" id="SignalP"/>
    </source>
</evidence>
<feature type="signal peptide" evidence="4">
    <location>
        <begin position="1"/>
        <end position="20"/>
    </location>
</feature>
<keyword evidence="7" id="KW-1185">Reference proteome</keyword>
<dbReference type="InterPro" id="IPR023796">
    <property type="entry name" value="Serpin_dom"/>
</dbReference>
<name>A0AAW0XQZ4_CHEQU</name>
<dbReference type="SUPFAM" id="SSF56574">
    <property type="entry name" value="Serpins"/>
    <property type="match status" value="1"/>
</dbReference>
<proteinExistence type="inferred from homology"/>
<dbReference type="InterPro" id="IPR036186">
    <property type="entry name" value="Serpin_sf"/>
</dbReference>
<evidence type="ECO:0000259" key="5">
    <source>
        <dbReference type="SMART" id="SM00093"/>
    </source>
</evidence>
<dbReference type="GO" id="GO:0005615">
    <property type="term" value="C:extracellular space"/>
    <property type="evidence" value="ECO:0007669"/>
    <property type="project" value="InterPro"/>
</dbReference>
<comment type="caution">
    <text evidence="6">The sequence shown here is derived from an EMBL/GenBank/DDBJ whole genome shotgun (WGS) entry which is preliminary data.</text>
</comment>
<dbReference type="InterPro" id="IPR000215">
    <property type="entry name" value="Serpin_fam"/>
</dbReference>
<protein>
    <recommendedName>
        <fullName evidence="5">Serpin domain-containing protein</fullName>
    </recommendedName>
</protein>
<evidence type="ECO:0000313" key="7">
    <source>
        <dbReference type="Proteomes" id="UP001445076"/>
    </source>
</evidence>
<feature type="domain" description="Serpin" evidence="5">
    <location>
        <begin position="51"/>
        <end position="415"/>
    </location>
</feature>
<dbReference type="Pfam" id="PF00079">
    <property type="entry name" value="Serpin"/>
    <property type="match status" value="1"/>
</dbReference>
<dbReference type="PANTHER" id="PTHR11461:SF278">
    <property type="entry name" value="SERINE PROTEASE INHIBITOR 88EA"/>
    <property type="match status" value="1"/>
</dbReference>
<gene>
    <name evidence="6" type="ORF">OTU49_002371</name>
</gene>
<organism evidence="6 7">
    <name type="scientific">Cherax quadricarinatus</name>
    <name type="common">Australian red claw crayfish</name>
    <dbReference type="NCBI Taxonomy" id="27406"/>
    <lineage>
        <taxon>Eukaryota</taxon>
        <taxon>Metazoa</taxon>
        <taxon>Ecdysozoa</taxon>
        <taxon>Arthropoda</taxon>
        <taxon>Crustacea</taxon>
        <taxon>Multicrustacea</taxon>
        <taxon>Malacostraca</taxon>
        <taxon>Eumalacostraca</taxon>
        <taxon>Eucarida</taxon>
        <taxon>Decapoda</taxon>
        <taxon>Pleocyemata</taxon>
        <taxon>Astacidea</taxon>
        <taxon>Parastacoidea</taxon>
        <taxon>Parastacidae</taxon>
        <taxon>Cherax</taxon>
    </lineage>
</organism>
<feature type="chain" id="PRO_5043979458" description="Serpin domain-containing protein" evidence="4">
    <location>
        <begin position="21"/>
        <end position="421"/>
    </location>
</feature>
<dbReference type="InterPro" id="IPR042185">
    <property type="entry name" value="Serpin_sf_2"/>
</dbReference>
<comment type="similarity">
    <text evidence="3">Belongs to the serpin family.</text>
</comment>
<dbReference type="GO" id="GO:0004867">
    <property type="term" value="F:serine-type endopeptidase inhibitor activity"/>
    <property type="evidence" value="ECO:0007669"/>
    <property type="project" value="UniProtKB-KW"/>
</dbReference>
<dbReference type="PROSITE" id="PS00284">
    <property type="entry name" value="SERPIN"/>
    <property type="match status" value="1"/>
</dbReference>
<dbReference type="EMBL" id="JARKIK010000030">
    <property type="protein sequence ID" value="KAK8741743.1"/>
    <property type="molecule type" value="Genomic_DNA"/>
</dbReference>
<evidence type="ECO:0000256" key="3">
    <source>
        <dbReference type="RuleBase" id="RU000411"/>
    </source>
</evidence>
<evidence type="ECO:0000256" key="2">
    <source>
        <dbReference type="ARBA" id="ARBA00022900"/>
    </source>
</evidence>
<dbReference type="AlphaFoldDB" id="A0AAW0XQZ4"/>
<reference evidence="6 7" key="1">
    <citation type="journal article" date="2024" name="BMC Genomics">
        <title>Genome assembly of redclaw crayfish (Cherax quadricarinatus) provides insights into its immune adaptation and hypoxia tolerance.</title>
        <authorList>
            <person name="Liu Z."/>
            <person name="Zheng J."/>
            <person name="Li H."/>
            <person name="Fang K."/>
            <person name="Wang S."/>
            <person name="He J."/>
            <person name="Zhou D."/>
            <person name="Weng S."/>
            <person name="Chi M."/>
            <person name="Gu Z."/>
            <person name="He J."/>
            <person name="Li F."/>
            <person name="Wang M."/>
        </authorList>
    </citation>
    <scope>NUCLEOTIDE SEQUENCE [LARGE SCALE GENOMIC DNA]</scope>
    <source>
        <strain evidence="6">ZL_2023a</strain>
    </source>
</reference>
<sequence>MGWTALSAVILATVVVAAVGSTVPRCFNDGNNVTSSGNLTTDLTGINDFSFDLYRELSRKSNATTNFFFSPYSIWTALTLTYFGSAGRTRTQLEATLRVTDKTSTLRLWRALDIMYAQRAALNPPYTFNMANRVYISKTLNLRPCAKSVLKQELQTVDFTKKDESSAAINEFVSSNTRGRINQLVKPDDLENALMVLINAAFFKGSWKYMFNSTNTTIQSFFVSPKHSVDVPMMKLKTSLKLVQSTELRARILELPYAGDVISMLLLLPDTEGEAGFSSMVSALSGANLSKVTSKLNNSVPVEVFLPKFKLEQMLRDELIEGLKNSGIKDLFDSRSANLTEFATDKLLYAKKAIHKAFVEVSEEGTEAAAATAIVLIDRIIGPPLRKFHCNRPFVFLIFDNQAKTVLFMGAYKNPPKDVGK</sequence>
<dbReference type="Gene3D" id="3.30.497.10">
    <property type="entry name" value="Antithrombin, subunit I, domain 2"/>
    <property type="match status" value="1"/>
</dbReference>
<keyword evidence="2" id="KW-0722">Serine protease inhibitor</keyword>
<dbReference type="Proteomes" id="UP001445076">
    <property type="component" value="Unassembled WGS sequence"/>
</dbReference>
<keyword evidence="1" id="KW-0646">Protease inhibitor</keyword>
<dbReference type="InterPro" id="IPR023795">
    <property type="entry name" value="Serpin_CS"/>
</dbReference>
<keyword evidence="4" id="KW-0732">Signal</keyword>
<accession>A0AAW0XQZ4</accession>